<protein>
    <recommendedName>
        <fullName evidence="1">Helix-turn-helix domain-containing protein</fullName>
    </recommendedName>
</protein>
<dbReference type="Pfam" id="PF12728">
    <property type="entry name" value="HTH_17"/>
    <property type="match status" value="1"/>
</dbReference>
<gene>
    <name evidence="2" type="ORF">KDA_07910</name>
</gene>
<dbReference type="Proteomes" id="UP000287171">
    <property type="component" value="Unassembled WGS sequence"/>
</dbReference>
<evidence type="ECO:0000313" key="3">
    <source>
        <dbReference type="Proteomes" id="UP000287171"/>
    </source>
</evidence>
<evidence type="ECO:0000313" key="2">
    <source>
        <dbReference type="EMBL" id="GCE25307.1"/>
    </source>
</evidence>
<dbReference type="InterPro" id="IPR010093">
    <property type="entry name" value="SinI_DNA-bd"/>
</dbReference>
<dbReference type="GO" id="GO:0003677">
    <property type="term" value="F:DNA binding"/>
    <property type="evidence" value="ECO:0007669"/>
    <property type="project" value="InterPro"/>
</dbReference>
<name>A0A402B1X6_9CHLR</name>
<organism evidence="2 3">
    <name type="scientific">Dictyobacter alpinus</name>
    <dbReference type="NCBI Taxonomy" id="2014873"/>
    <lineage>
        <taxon>Bacteria</taxon>
        <taxon>Bacillati</taxon>
        <taxon>Chloroflexota</taxon>
        <taxon>Ktedonobacteria</taxon>
        <taxon>Ktedonobacterales</taxon>
        <taxon>Dictyobacteraceae</taxon>
        <taxon>Dictyobacter</taxon>
    </lineage>
</organism>
<sequence>MANLNISCVCFSKKTKTNMQHLQQIDEQPLLLTMKQVTQRLQLGRHKIYDLIINKGLPVQRFGRAIRFNQEELLVWLEARDQQN</sequence>
<dbReference type="AlphaFoldDB" id="A0A402B1X6"/>
<reference evidence="3" key="1">
    <citation type="submission" date="2018-12" db="EMBL/GenBank/DDBJ databases">
        <title>Tengunoibacter tsumagoiensis gen. nov., sp. nov., Dictyobacter kobayashii sp. nov., D. alpinus sp. nov., and D. joshuensis sp. nov. and description of Dictyobacteraceae fam. nov. within the order Ktedonobacterales isolated from Tengu-no-mugimeshi.</title>
        <authorList>
            <person name="Wang C.M."/>
            <person name="Zheng Y."/>
            <person name="Sakai Y."/>
            <person name="Toyoda A."/>
            <person name="Minakuchi Y."/>
            <person name="Abe K."/>
            <person name="Yokota A."/>
            <person name="Yabe S."/>
        </authorList>
    </citation>
    <scope>NUCLEOTIDE SEQUENCE [LARGE SCALE GENOMIC DNA]</scope>
    <source>
        <strain evidence="3">Uno16</strain>
    </source>
</reference>
<dbReference type="NCBIfam" id="TIGR01764">
    <property type="entry name" value="excise"/>
    <property type="match status" value="1"/>
</dbReference>
<evidence type="ECO:0000259" key="1">
    <source>
        <dbReference type="Pfam" id="PF12728"/>
    </source>
</evidence>
<comment type="caution">
    <text evidence="2">The sequence shown here is derived from an EMBL/GenBank/DDBJ whole genome shotgun (WGS) entry which is preliminary data.</text>
</comment>
<keyword evidence="3" id="KW-1185">Reference proteome</keyword>
<dbReference type="Gene3D" id="1.10.238.160">
    <property type="match status" value="1"/>
</dbReference>
<dbReference type="InterPro" id="IPR041657">
    <property type="entry name" value="HTH_17"/>
</dbReference>
<proteinExistence type="predicted"/>
<dbReference type="EMBL" id="BIFT01000001">
    <property type="protein sequence ID" value="GCE25307.1"/>
    <property type="molecule type" value="Genomic_DNA"/>
</dbReference>
<feature type="domain" description="Helix-turn-helix" evidence="1">
    <location>
        <begin position="31"/>
        <end position="80"/>
    </location>
</feature>
<accession>A0A402B1X6</accession>
<dbReference type="OrthoDB" id="166924at2"/>